<dbReference type="EMBL" id="MT141999">
    <property type="protein sequence ID" value="QJA73062.1"/>
    <property type="molecule type" value="Genomic_DNA"/>
</dbReference>
<protein>
    <recommendedName>
        <fullName evidence="4">Holliday junction resolvase</fullName>
    </recommendedName>
</protein>
<dbReference type="EMBL" id="MT141332">
    <property type="protein sequence ID" value="QJA58634.1"/>
    <property type="molecule type" value="Genomic_DNA"/>
</dbReference>
<dbReference type="InterPro" id="IPR056931">
    <property type="entry name" value="D14-like"/>
</dbReference>
<reference evidence="2" key="1">
    <citation type="submission" date="2020-03" db="EMBL/GenBank/DDBJ databases">
        <title>The deep terrestrial virosphere.</title>
        <authorList>
            <person name="Holmfeldt K."/>
            <person name="Nilsson E."/>
            <person name="Simone D."/>
            <person name="Lopez-Fernandez M."/>
            <person name="Wu X."/>
            <person name="de Brujin I."/>
            <person name="Lundin D."/>
            <person name="Andersson A."/>
            <person name="Bertilsson S."/>
            <person name="Dopson M."/>
        </authorList>
    </citation>
    <scope>NUCLEOTIDE SEQUENCE</scope>
    <source>
        <strain evidence="3">MM171B01597</strain>
        <strain evidence="2">MM415A02499</strain>
        <strain evidence="1">MM415B01433</strain>
    </source>
</reference>
<evidence type="ECO:0000313" key="1">
    <source>
        <dbReference type="EMBL" id="QJA58634.1"/>
    </source>
</evidence>
<organism evidence="2">
    <name type="scientific">viral metagenome</name>
    <dbReference type="NCBI Taxonomy" id="1070528"/>
    <lineage>
        <taxon>unclassified sequences</taxon>
        <taxon>metagenomes</taxon>
        <taxon>organismal metagenomes</taxon>
    </lineage>
</organism>
<proteinExistence type="predicted"/>
<dbReference type="AlphaFoldDB" id="A0A6M3JVM6"/>
<dbReference type="Pfam" id="PF24608">
    <property type="entry name" value="PDDEXK_15"/>
    <property type="match status" value="1"/>
</dbReference>
<accession>A0A6M3JVM6</accession>
<evidence type="ECO:0000313" key="3">
    <source>
        <dbReference type="EMBL" id="QJB01990.1"/>
    </source>
</evidence>
<evidence type="ECO:0000313" key="2">
    <source>
        <dbReference type="EMBL" id="QJA73062.1"/>
    </source>
</evidence>
<gene>
    <name evidence="3" type="ORF">MM171B01597_0005</name>
    <name evidence="2" type="ORF">MM415A02499_0007</name>
    <name evidence="1" type="ORF">MM415B01433_0025</name>
</gene>
<name>A0A6M3JVM6_9ZZZZ</name>
<dbReference type="EMBL" id="MT143750">
    <property type="protein sequence ID" value="QJB01990.1"/>
    <property type="molecule type" value="Genomic_DNA"/>
</dbReference>
<evidence type="ECO:0008006" key="4">
    <source>
        <dbReference type="Google" id="ProtNLM"/>
    </source>
</evidence>
<sequence>MSKGGSMEREVGVLLSRWWTEGKRDDIFYRSNASGARFTQRKKSGKDTAYQGGDITFTDPIGEPLIKAWNIEIKTGYGGREKIKDDSGKVIKKIQHRWDILDILDSSQKKTTFETMWEQCCRDANLTCRIPILVFRRNQRKACSAIPSSYKHRLVEYFGHPLCETIECKYIDFKVLIMPFEGFLEWLHDFDKYLATFD</sequence>